<keyword evidence="2" id="KW-0732">Signal</keyword>
<feature type="chain" id="PRO_5042975658" description="Secreted protein" evidence="2">
    <location>
        <begin position="26"/>
        <end position="142"/>
    </location>
</feature>
<evidence type="ECO:0000313" key="3">
    <source>
        <dbReference type="EMBL" id="KAK5968539.1"/>
    </source>
</evidence>
<accession>A0AAN8IXT2</accession>
<evidence type="ECO:0000256" key="2">
    <source>
        <dbReference type="SAM" id="SignalP"/>
    </source>
</evidence>
<dbReference type="AlphaFoldDB" id="A0AAN8IXT2"/>
<keyword evidence="1" id="KW-0175">Coiled coil</keyword>
<evidence type="ECO:0000313" key="4">
    <source>
        <dbReference type="Proteomes" id="UP001331761"/>
    </source>
</evidence>
<dbReference type="Proteomes" id="UP001331761">
    <property type="component" value="Unassembled WGS sequence"/>
</dbReference>
<feature type="non-terminal residue" evidence="3">
    <location>
        <position position="1"/>
    </location>
</feature>
<feature type="signal peptide" evidence="2">
    <location>
        <begin position="1"/>
        <end position="25"/>
    </location>
</feature>
<evidence type="ECO:0008006" key="5">
    <source>
        <dbReference type="Google" id="ProtNLM"/>
    </source>
</evidence>
<dbReference type="EMBL" id="WIXE01021265">
    <property type="protein sequence ID" value="KAK5968539.1"/>
    <property type="molecule type" value="Genomic_DNA"/>
</dbReference>
<protein>
    <recommendedName>
        <fullName evidence="5">Secreted protein</fullName>
    </recommendedName>
</protein>
<organism evidence="3 4">
    <name type="scientific">Trichostrongylus colubriformis</name>
    <name type="common">Black scour worm</name>
    <dbReference type="NCBI Taxonomy" id="6319"/>
    <lineage>
        <taxon>Eukaryota</taxon>
        <taxon>Metazoa</taxon>
        <taxon>Ecdysozoa</taxon>
        <taxon>Nematoda</taxon>
        <taxon>Chromadorea</taxon>
        <taxon>Rhabditida</taxon>
        <taxon>Rhabditina</taxon>
        <taxon>Rhabditomorpha</taxon>
        <taxon>Strongyloidea</taxon>
        <taxon>Trichostrongylidae</taxon>
        <taxon>Trichostrongylus</taxon>
    </lineage>
</organism>
<gene>
    <name evidence="3" type="ORF">GCK32_017265</name>
</gene>
<evidence type="ECO:0000256" key="1">
    <source>
        <dbReference type="SAM" id="Coils"/>
    </source>
</evidence>
<proteinExistence type="predicted"/>
<keyword evidence="4" id="KW-1185">Reference proteome</keyword>
<feature type="coiled-coil region" evidence="1">
    <location>
        <begin position="74"/>
        <end position="101"/>
    </location>
</feature>
<name>A0AAN8IXT2_TRICO</name>
<reference evidence="3 4" key="1">
    <citation type="submission" date="2019-10" db="EMBL/GenBank/DDBJ databases">
        <title>Assembly and Annotation for the nematode Trichostrongylus colubriformis.</title>
        <authorList>
            <person name="Martin J."/>
        </authorList>
    </citation>
    <scope>NUCLEOTIDE SEQUENCE [LARGE SCALE GENOMIC DNA]</scope>
    <source>
        <strain evidence="3">G859</strain>
        <tissue evidence="3">Whole worm</tissue>
    </source>
</reference>
<comment type="caution">
    <text evidence="3">The sequence shown here is derived from an EMBL/GenBank/DDBJ whole genome shotgun (WGS) entry which is preliminary data.</text>
</comment>
<sequence>GSFCTVMKISHCLALLFVLFAVASSLKTRKPKKESVYVKLPPDVLGGEPRYVKAPKIMTEYDKCKMECKRQRDASHRKENIAALREELAILEAQEAAEAATAEPSSIHLQEGIDQDTEIAPPQHVNFGDVTQLEFRTTHPLS</sequence>